<comment type="subcellular location">
    <subcellularLocation>
        <location evidence="1 7">Cell membrane</location>
        <topology evidence="1 7">Multi-pass membrane protein</topology>
    </subcellularLocation>
</comment>
<evidence type="ECO:0000256" key="2">
    <source>
        <dbReference type="ARBA" id="ARBA00022448"/>
    </source>
</evidence>
<organism evidence="9 10">
    <name type="scientific">Hydrogenobacter thermophilus (strain DSM 6534 / IAM 12695 / TK-6)</name>
    <dbReference type="NCBI Taxonomy" id="608538"/>
    <lineage>
        <taxon>Bacteria</taxon>
        <taxon>Pseudomonadati</taxon>
        <taxon>Aquificota</taxon>
        <taxon>Aquificia</taxon>
        <taxon>Aquificales</taxon>
        <taxon>Aquificaceae</taxon>
        <taxon>Hydrogenobacter</taxon>
    </lineage>
</organism>
<dbReference type="InterPro" id="IPR045621">
    <property type="entry name" value="BPD_transp_1_N"/>
</dbReference>
<evidence type="ECO:0000256" key="4">
    <source>
        <dbReference type="ARBA" id="ARBA00022692"/>
    </source>
</evidence>
<accession>D3DH24</accession>
<comment type="similarity">
    <text evidence="7">Belongs to the binding-protein-dependent transport system permease family.</text>
</comment>
<dbReference type="PATRIC" id="fig|608538.5.peg.670"/>
<dbReference type="PROSITE" id="PS50928">
    <property type="entry name" value="ABC_TM1"/>
    <property type="match status" value="1"/>
</dbReference>
<proteinExistence type="inferred from homology"/>
<feature type="transmembrane region" description="Helical" evidence="7">
    <location>
        <begin position="248"/>
        <end position="272"/>
    </location>
</feature>
<dbReference type="InterPro" id="IPR000515">
    <property type="entry name" value="MetI-like"/>
</dbReference>
<feature type="transmembrane region" description="Helical" evidence="7">
    <location>
        <begin position="12"/>
        <end position="30"/>
    </location>
</feature>
<feature type="transmembrane region" description="Helical" evidence="7">
    <location>
        <begin position="188"/>
        <end position="207"/>
    </location>
</feature>
<evidence type="ECO:0000313" key="9">
    <source>
        <dbReference type="EMBL" id="BAI69126.1"/>
    </source>
</evidence>
<dbReference type="OrthoDB" id="9773221at2"/>
<dbReference type="STRING" id="608538.HTH_0665"/>
<dbReference type="InterPro" id="IPR035906">
    <property type="entry name" value="MetI-like_sf"/>
</dbReference>
<feature type="transmembrane region" description="Helical" evidence="7">
    <location>
        <begin position="135"/>
        <end position="156"/>
    </location>
</feature>
<name>D3DH24_HYDTT</name>
<feature type="transmembrane region" description="Helical" evidence="7">
    <location>
        <begin position="292"/>
        <end position="313"/>
    </location>
</feature>
<keyword evidence="4 7" id="KW-0812">Transmembrane</keyword>
<evidence type="ECO:0000256" key="7">
    <source>
        <dbReference type="RuleBase" id="RU363032"/>
    </source>
</evidence>
<dbReference type="AlphaFoldDB" id="D3DH24"/>
<dbReference type="CDD" id="cd06261">
    <property type="entry name" value="TM_PBP2"/>
    <property type="match status" value="1"/>
</dbReference>
<dbReference type="SUPFAM" id="SSF161098">
    <property type="entry name" value="MetI-like"/>
    <property type="match status" value="1"/>
</dbReference>
<evidence type="ECO:0000313" key="10">
    <source>
        <dbReference type="Proteomes" id="UP000002574"/>
    </source>
</evidence>
<dbReference type="Pfam" id="PF19300">
    <property type="entry name" value="BPD_transp_1_N"/>
    <property type="match status" value="1"/>
</dbReference>
<evidence type="ECO:0000259" key="8">
    <source>
        <dbReference type="PROSITE" id="PS50928"/>
    </source>
</evidence>
<reference evidence="9 10" key="1">
    <citation type="journal article" date="2010" name="J. Bacteriol.">
        <title>Complete genome sequence of the thermophilic, obligately chemolithoautotrophic hydrogen-oxidizing bacterium Hydrogenobacter thermophilus TK-6.</title>
        <authorList>
            <person name="Arai H."/>
            <person name="Kanbe H."/>
            <person name="Ishii M."/>
            <person name="Igarashi Y."/>
        </authorList>
    </citation>
    <scope>NUCLEOTIDE SEQUENCE [LARGE SCALE GENOMIC DNA]</scope>
    <source>
        <strain evidence="10">DSM 6534 / IAM 12695 / TK-6 [Tokyo]</strain>
    </source>
</reference>
<keyword evidence="5 7" id="KW-1133">Transmembrane helix</keyword>
<feature type="domain" description="ABC transmembrane type-1" evidence="8">
    <location>
        <begin position="96"/>
        <end position="310"/>
    </location>
</feature>
<dbReference type="KEGG" id="hth:HTH_0665"/>
<dbReference type="PANTHER" id="PTHR30465:SF0">
    <property type="entry name" value="OLIGOPEPTIDE TRANSPORT SYSTEM PERMEASE PROTEIN APPB"/>
    <property type="match status" value="1"/>
</dbReference>
<dbReference type="KEGG" id="hte:Hydth_0664"/>
<feature type="transmembrane region" description="Helical" evidence="7">
    <location>
        <begin position="100"/>
        <end position="123"/>
    </location>
</feature>
<dbReference type="Pfam" id="PF00528">
    <property type="entry name" value="BPD_transp_1"/>
    <property type="match status" value="1"/>
</dbReference>
<evidence type="ECO:0000256" key="3">
    <source>
        <dbReference type="ARBA" id="ARBA00022475"/>
    </source>
</evidence>
<dbReference type="eggNOG" id="COG0601">
    <property type="taxonomic scope" value="Bacteria"/>
</dbReference>
<keyword evidence="2 7" id="KW-0813">Transport</keyword>
<keyword evidence="10" id="KW-1185">Reference proteome</keyword>
<dbReference type="RefSeq" id="WP_012963308.1">
    <property type="nucleotide sequence ID" value="NC_013799.1"/>
</dbReference>
<dbReference type="GO" id="GO:0005886">
    <property type="term" value="C:plasma membrane"/>
    <property type="evidence" value="ECO:0007669"/>
    <property type="project" value="UniProtKB-SubCell"/>
</dbReference>
<protein>
    <submittedName>
        <fullName evidence="9">Peptide ABC transporter permease protein</fullName>
    </submittedName>
</protein>
<keyword evidence="3" id="KW-1003">Cell membrane</keyword>
<evidence type="ECO:0000256" key="5">
    <source>
        <dbReference type="ARBA" id="ARBA00022989"/>
    </source>
</evidence>
<keyword evidence="6 7" id="KW-0472">Membrane</keyword>
<sequence>MFTFLLVRLGQAVITLLGVTFLSFLIIKMAPGDYLDQLRLNPQISPETIETLKKQYGLDKPVMVQYIKWLKSAVMFDLGYSFQYHAPVIKLIKERVGNTLLLTLTSAVLSWFLAVLLGLLAGFKEGTFTDKLIKAYAYTFMSFPSFFLAFLLLLIASKTGALPVGGMRSAGFESMTTFEKLLDIAKHMVVPVLTLTLVSTAGMLRLVRSSVIEVLHSPITTFLRAKGVPQRVIVKHVLKNAMNPFTTLIGYEIAGLLSGAALIEIIVGWPGLGLLMLDAVLSQDLFLVMGGLYIGTIMLLLGNLIADILLALIDPRIREREIIGR</sequence>
<gene>
    <name evidence="9" type="primary">oppB</name>
    <name evidence="9" type="ordered locus">HTH_0665</name>
</gene>
<dbReference type="PANTHER" id="PTHR30465">
    <property type="entry name" value="INNER MEMBRANE ABC TRANSPORTER"/>
    <property type="match status" value="1"/>
</dbReference>
<dbReference type="Proteomes" id="UP000002574">
    <property type="component" value="Chromosome"/>
</dbReference>
<dbReference type="EMBL" id="AP011112">
    <property type="protein sequence ID" value="BAI69126.1"/>
    <property type="molecule type" value="Genomic_DNA"/>
</dbReference>
<evidence type="ECO:0000256" key="1">
    <source>
        <dbReference type="ARBA" id="ARBA00004651"/>
    </source>
</evidence>
<dbReference type="GO" id="GO:0055085">
    <property type="term" value="P:transmembrane transport"/>
    <property type="evidence" value="ECO:0007669"/>
    <property type="project" value="InterPro"/>
</dbReference>
<dbReference type="Gene3D" id="1.10.3720.10">
    <property type="entry name" value="MetI-like"/>
    <property type="match status" value="1"/>
</dbReference>
<evidence type="ECO:0000256" key="6">
    <source>
        <dbReference type="ARBA" id="ARBA00023136"/>
    </source>
</evidence>